<keyword evidence="1" id="KW-0862">Zinc</keyword>
<feature type="domain" description="CCHC-type" evidence="2">
    <location>
        <begin position="224"/>
        <end position="238"/>
    </location>
</feature>
<reference evidence="3 4" key="1">
    <citation type="journal article" date="2020" name="Mol. Plant">
        <title>The Chromosome-Based Rubber Tree Genome Provides New Insights into Spurge Genome Evolution and Rubber Biosynthesis.</title>
        <authorList>
            <person name="Liu J."/>
            <person name="Shi C."/>
            <person name="Shi C.C."/>
            <person name="Li W."/>
            <person name="Zhang Q.J."/>
            <person name="Zhang Y."/>
            <person name="Li K."/>
            <person name="Lu H.F."/>
            <person name="Shi C."/>
            <person name="Zhu S.T."/>
            <person name="Xiao Z.Y."/>
            <person name="Nan H."/>
            <person name="Yue Y."/>
            <person name="Zhu X.G."/>
            <person name="Wu Y."/>
            <person name="Hong X.N."/>
            <person name="Fan G.Y."/>
            <person name="Tong Y."/>
            <person name="Zhang D."/>
            <person name="Mao C.L."/>
            <person name="Liu Y.L."/>
            <person name="Hao S.J."/>
            <person name="Liu W.Q."/>
            <person name="Lv M.Q."/>
            <person name="Zhang H.B."/>
            <person name="Liu Y."/>
            <person name="Hu-Tang G.R."/>
            <person name="Wang J.P."/>
            <person name="Wang J.H."/>
            <person name="Sun Y.H."/>
            <person name="Ni S.B."/>
            <person name="Chen W.B."/>
            <person name="Zhang X.C."/>
            <person name="Jiao Y.N."/>
            <person name="Eichler E.E."/>
            <person name="Li G.H."/>
            <person name="Liu X."/>
            <person name="Gao L.Z."/>
        </authorList>
    </citation>
    <scope>NUCLEOTIDE SEQUENCE [LARGE SCALE GENOMIC DNA]</scope>
    <source>
        <strain evidence="4">cv. GT1</strain>
        <tissue evidence="3">Leaf</tissue>
    </source>
</reference>
<dbReference type="Gene3D" id="4.10.60.10">
    <property type="entry name" value="Zinc finger, CCHC-type"/>
    <property type="match status" value="1"/>
</dbReference>
<dbReference type="EMBL" id="JAAGAX010000011">
    <property type="protein sequence ID" value="KAF2298635.1"/>
    <property type="molecule type" value="Genomic_DNA"/>
</dbReference>
<dbReference type="PANTHER" id="PTHR35317:SF31">
    <property type="entry name" value="DUF4219 DOMAIN-CONTAINING PROTEIN"/>
    <property type="match status" value="1"/>
</dbReference>
<dbReference type="InterPro" id="IPR001878">
    <property type="entry name" value="Znf_CCHC"/>
</dbReference>
<keyword evidence="1" id="KW-0479">Metal-binding</keyword>
<evidence type="ECO:0000313" key="3">
    <source>
        <dbReference type="EMBL" id="KAF2298635.1"/>
    </source>
</evidence>
<dbReference type="PANTHER" id="PTHR35317">
    <property type="entry name" value="OS04G0629600 PROTEIN"/>
    <property type="match status" value="1"/>
</dbReference>
<organism evidence="3 4">
    <name type="scientific">Hevea brasiliensis</name>
    <name type="common">Para rubber tree</name>
    <name type="synonym">Siphonia brasiliensis</name>
    <dbReference type="NCBI Taxonomy" id="3981"/>
    <lineage>
        <taxon>Eukaryota</taxon>
        <taxon>Viridiplantae</taxon>
        <taxon>Streptophyta</taxon>
        <taxon>Embryophyta</taxon>
        <taxon>Tracheophyta</taxon>
        <taxon>Spermatophyta</taxon>
        <taxon>Magnoliopsida</taxon>
        <taxon>eudicotyledons</taxon>
        <taxon>Gunneridae</taxon>
        <taxon>Pentapetalae</taxon>
        <taxon>rosids</taxon>
        <taxon>fabids</taxon>
        <taxon>Malpighiales</taxon>
        <taxon>Euphorbiaceae</taxon>
        <taxon>Crotonoideae</taxon>
        <taxon>Micrandreae</taxon>
        <taxon>Hevea</taxon>
    </lineage>
</organism>
<dbReference type="SUPFAM" id="SSF57756">
    <property type="entry name" value="Retrovirus zinc finger-like domains"/>
    <property type="match status" value="1"/>
</dbReference>
<evidence type="ECO:0000256" key="1">
    <source>
        <dbReference type="PROSITE-ProRule" id="PRU00047"/>
    </source>
</evidence>
<gene>
    <name evidence="3" type="ORF">GH714_024433</name>
</gene>
<dbReference type="Proteomes" id="UP000467840">
    <property type="component" value="Chromosome 1"/>
</dbReference>
<sequence length="290" mass="33912">MKSYLQAFDLWDLVENNTDPTPLPENPTLAQIKIHNEERAKKYKAKTCIESSVSETIFIKIMACENAKEAWDLLKEEYEGNDQTRFMQILNLKREFEIKKMKESENVKDYCTRLVSLANKIRLLGEEFLDKRIVEKIFVSLPEKFEPKISSLEVHANFSQITVTELIDALQAVEQRRAIRQEGTIEGALLAAKSFTKKKFPQCGICKRFNHEEKNCWHKGKPQCFNCKKFGHLLKDCRFKNEEANLAQEEESLFEVWREVLQEDQKQRLVRSASTIGEKCTKIVSWREVL</sequence>
<evidence type="ECO:0000259" key="2">
    <source>
        <dbReference type="PROSITE" id="PS50158"/>
    </source>
</evidence>
<protein>
    <recommendedName>
        <fullName evidence="2">CCHC-type domain-containing protein</fullName>
    </recommendedName>
</protein>
<dbReference type="GO" id="GO:0003676">
    <property type="term" value="F:nucleic acid binding"/>
    <property type="evidence" value="ECO:0007669"/>
    <property type="project" value="InterPro"/>
</dbReference>
<dbReference type="InterPro" id="IPR036875">
    <property type="entry name" value="Znf_CCHC_sf"/>
</dbReference>
<proteinExistence type="predicted"/>
<comment type="caution">
    <text evidence="3">The sequence shown here is derived from an EMBL/GenBank/DDBJ whole genome shotgun (WGS) entry which is preliminary data.</text>
</comment>
<dbReference type="GO" id="GO:0008270">
    <property type="term" value="F:zinc ion binding"/>
    <property type="evidence" value="ECO:0007669"/>
    <property type="project" value="UniProtKB-KW"/>
</dbReference>
<keyword evidence="1" id="KW-0863">Zinc-finger</keyword>
<evidence type="ECO:0000313" key="4">
    <source>
        <dbReference type="Proteomes" id="UP000467840"/>
    </source>
</evidence>
<accession>A0A6A6LDU9</accession>
<name>A0A6A6LDU9_HEVBR</name>
<dbReference type="PROSITE" id="PS50158">
    <property type="entry name" value="ZF_CCHC"/>
    <property type="match status" value="1"/>
</dbReference>
<dbReference type="Pfam" id="PF14223">
    <property type="entry name" value="Retrotran_gag_2"/>
    <property type="match status" value="1"/>
</dbReference>
<dbReference type="AlphaFoldDB" id="A0A6A6LDU9"/>
<dbReference type="SMART" id="SM00343">
    <property type="entry name" value="ZnF_C2HC"/>
    <property type="match status" value="2"/>
</dbReference>
<keyword evidence="4" id="KW-1185">Reference proteome</keyword>